<dbReference type="InterPro" id="IPR005184">
    <property type="entry name" value="DUF306_Meta_HslJ"/>
</dbReference>
<dbReference type="PANTHER" id="PTHR35535:SF2">
    <property type="entry name" value="DUF306 DOMAIN-CONTAINING PROTEIN"/>
    <property type="match status" value="1"/>
</dbReference>
<keyword evidence="3" id="KW-1185">Reference proteome</keyword>
<feature type="domain" description="DUF306" evidence="1">
    <location>
        <begin position="46"/>
        <end position="139"/>
    </location>
</feature>
<evidence type="ECO:0000259" key="1">
    <source>
        <dbReference type="Pfam" id="PF03724"/>
    </source>
</evidence>
<dbReference type="InterPro" id="IPR053147">
    <property type="entry name" value="Hsp_HslJ-like"/>
</dbReference>
<organism evidence="2 3">
    <name type="scientific">Pendulispora albinea</name>
    <dbReference type="NCBI Taxonomy" id="2741071"/>
    <lineage>
        <taxon>Bacteria</taxon>
        <taxon>Pseudomonadati</taxon>
        <taxon>Myxococcota</taxon>
        <taxon>Myxococcia</taxon>
        <taxon>Myxococcales</taxon>
        <taxon>Sorangiineae</taxon>
        <taxon>Pendulisporaceae</taxon>
        <taxon>Pendulispora</taxon>
    </lineage>
</organism>
<dbReference type="InterPro" id="IPR038670">
    <property type="entry name" value="HslJ-like_sf"/>
</dbReference>
<feature type="domain" description="DUF306" evidence="1">
    <location>
        <begin position="154"/>
        <end position="262"/>
    </location>
</feature>
<name>A0ABZ2LRJ5_9BACT</name>
<dbReference type="Pfam" id="PF03724">
    <property type="entry name" value="META"/>
    <property type="match status" value="2"/>
</dbReference>
<reference evidence="2 3" key="1">
    <citation type="submission" date="2021-12" db="EMBL/GenBank/DDBJ databases">
        <title>Discovery of the Pendulisporaceae a myxobacterial family with distinct sporulation behavior and unique specialized metabolism.</title>
        <authorList>
            <person name="Garcia R."/>
            <person name="Popoff A."/>
            <person name="Bader C.D."/>
            <person name="Loehr J."/>
            <person name="Walesch S."/>
            <person name="Walt C."/>
            <person name="Boldt J."/>
            <person name="Bunk B."/>
            <person name="Haeckl F.J.F.P.J."/>
            <person name="Gunesch A.P."/>
            <person name="Birkelbach J."/>
            <person name="Nuebel U."/>
            <person name="Pietschmann T."/>
            <person name="Bach T."/>
            <person name="Mueller R."/>
        </authorList>
    </citation>
    <scope>NUCLEOTIDE SEQUENCE [LARGE SCALE GENOMIC DNA]</scope>
    <source>
        <strain evidence="2 3">MSr11954</strain>
    </source>
</reference>
<accession>A0ABZ2LRJ5</accession>
<dbReference type="PROSITE" id="PS51257">
    <property type="entry name" value="PROKAR_LIPOPROTEIN"/>
    <property type="match status" value="1"/>
</dbReference>
<protein>
    <submittedName>
        <fullName evidence="2">META domain-containing protein</fullName>
    </submittedName>
</protein>
<dbReference type="Proteomes" id="UP001370348">
    <property type="component" value="Chromosome"/>
</dbReference>
<gene>
    <name evidence="2" type="ORF">LZC94_37555</name>
</gene>
<evidence type="ECO:0000313" key="3">
    <source>
        <dbReference type="Proteomes" id="UP001370348"/>
    </source>
</evidence>
<dbReference type="EMBL" id="CP089984">
    <property type="protein sequence ID" value="WXB13538.1"/>
    <property type="molecule type" value="Genomic_DNA"/>
</dbReference>
<proteinExistence type="predicted"/>
<sequence>MARLRLRLLGIGWLLTTTSLLGCGNSAASPWGRDFLSTQVLEAGRPRPLARDEPIRLEFRENHELRVRAGCNHMFETARIQGTQLVWPADRTDQHAGIGTTLIACHPDYAAQEDWVGKLLQAKPTIVLRGNELVITHGTTEIHLLDRKVADPDRPLVGTRWTIESEISGRGPEASVGSVPDHGAYVVFTADHRFTGFSGCNGFSGKFAQPAPGKLEFSSFSITEKACDDDTGRLERTITDVFRDAASLRIDATAAQIESSRGHGVGLRAP</sequence>
<dbReference type="RefSeq" id="WP_394823150.1">
    <property type="nucleotide sequence ID" value="NZ_CP089984.1"/>
</dbReference>
<evidence type="ECO:0000313" key="2">
    <source>
        <dbReference type="EMBL" id="WXB13538.1"/>
    </source>
</evidence>
<dbReference type="Gene3D" id="2.40.128.270">
    <property type="match status" value="2"/>
</dbReference>
<dbReference type="PANTHER" id="PTHR35535">
    <property type="entry name" value="HEAT SHOCK PROTEIN HSLJ"/>
    <property type="match status" value="1"/>
</dbReference>